<dbReference type="PANTHER" id="PTHR34269:SF11">
    <property type="entry name" value="B3 DOMAIN PROTEIN"/>
    <property type="match status" value="1"/>
</dbReference>
<dbReference type="EMBL" id="KK198757">
    <property type="protein sequence ID" value="KCW73453.1"/>
    <property type="molecule type" value="Genomic_DNA"/>
</dbReference>
<dbReference type="AlphaFoldDB" id="A0A059C4T5"/>
<dbReference type="InterPro" id="IPR003340">
    <property type="entry name" value="B3_DNA-bd"/>
</dbReference>
<name>A0A059C4T5_EUCGR</name>
<reference evidence="7" key="1">
    <citation type="submission" date="2013-07" db="EMBL/GenBank/DDBJ databases">
        <title>The genome of Eucalyptus grandis.</title>
        <authorList>
            <person name="Schmutz J."/>
            <person name="Hayes R."/>
            <person name="Myburg A."/>
            <person name="Tuskan G."/>
            <person name="Grattapaglia D."/>
            <person name="Rokhsar D.S."/>
        </authorList>
    </citation>
    <scope>NUCLEOTIDE SEQUENCE</scope>
    <source>
        <tissue evidence="7">Leaf extractions</tissue>
    </source>
</reference>
<evidence type="ECO:0000256" key="2">
    <source>
        <dbReference type="ARBA" id="ARBA00023015"/>
    </source>
</evidence>
<evidence type="ECO:0000256" key="1">
    <source>
        <dbReference type="ARBA" id="ARBA00004123"/>
    </source>
</evidence>
<proteinExistence type="predicted"/>
<dbReference type="Gramene" id="KCW73453">
    <property type="protein sequence ID" value="KCW73453"/>
    <property type="gene ID" value="EUGRSUZ_E01933"/>
</dbReference>
<evidence type="ECO:0000256" key="3">
    <source>
        <dbReference type="ARBA" id="ARBA00023125"/>
    </source>
</evidence>
<dbReference type="GO" id="GO:0005634">
    <property type="term" value="C:nucleus"/>
    <property type="evidence" value="ECO:0007669"/>
    <property type="project" value="UniProtKB-SubCell"/>
</dbReference>
<dbReference type="Gene3D" id="2.40.330.10">
    <property type="entry name" value="DNA-binding pseudobarrel domain"/>
    <property type="match status" value="1"/>
</dbReference>
<evidence type="ECO:0000256" key="5">
    <source>
        <dbReference type="ARBA" id="ARBA00023242"/>
    </source>
</evidence>
<keyword evidence="5" id="KW-0539">Nucleus</keyword>
<evidence type="ECO:0000259" key="6">
    <source>
        <dbReference type="SMART" id="SM01019"/>
    </source>
</evidence>
<dbReference type="InterPro" id="IPR015300">
    <property type="entry name" value="DNA-bd_pseudobarrel_sf"/>
</dbReference>
<dbReference type="GO" id="GO:0003677">
    <property type="term" value="F:DNA binding"/>
    <property type="evidence" value="ECO:0007669"/>
    <property type="project" value="UniProtKB-KW"/>
</dbReference>
<dbReference type="eggNOG" id="ENOG502S55S">
    <property type="taxonomic scope" value="Eukaryota"/>
</dbReference>
<evidence type="ECO:0000256" key="4">
    <source>
        <dbReference type="ARBA" id="ARBA00023163"/>
    </source>
</evidence>
<accession>A0A059C4T5</accession>
<dbReference type="InterPro" id="IPR051442">
    <property type="entry name" value="B3_domain"/>
</dbReference>
<dbReference type="SMART" id="SM01019">
    <property type="entry name" value="B3"/>
    <property type="match status" value="1"/>
</dbReference>
<sequence length="159" mass="17688">MEESSSAQSRLIHFIPFLLSSLGSSSSPPIQNASTDKCKIKKKLTKSDLSDHLSRLILPGRLVEAHVLPLMGEAMAGQVKSGGGMKVVMRDADTRDEHKLVFCRWLSSRSYVLKCGWTNLFVKRRGLEVGDEIGIYWDKSKFHFTVHRKVGRGTSNAVA</sequence>
<gene>
    <name evidence="7" type="ORF">EUGRSUZ_E01933</name>
</gene>
<protein>
    <recommendedName>
        <fullName evidence="6">TF-B3 domain-containing protein</fullName>
    </recommendedName>
</protein>
<dbReference type="InParanoid" id="A0A059C4T5"/>
<organism evidence="7">
    <name type="scientific">Eucalyptus grandis</name>
    <name type="common">Flooded gum</name>
    <dbReference type="NCBI Taxonomy" id="71139"/>
    <lineage>
        <taxon>Eukaryota</taxon>
        <taxon>Viridiplantae</taxon>
        <taxon>Streptophyta</taxon>
        <taxon>Embryophyta</taxon>
        <taxon>Tracheophyta</taxon>
        <taxon>Spermatophyta</taxon>
        <taxon>Magnoliopsida</taxon>
        <taxon>eudicotyledons</taxon>
        <taxon>Gunneridae</taxon>
        <taxon>Pentapetalae</taxon>
        <taxon>rosids</taxon>
        <taxon>malvids</taxon>
        <taxon>Myrtales</taxon>
        <taxon>Myrtaceae</taxon>
        <taxon>Myrtoideae</taxon>
        <taxon>Eucalypteae</taxon>
        <taxon>Eucalyptus</taxon>
    </lineage>
</organism>
<dbReference type="SUPFAM" id="SSF101936">
    <property type="entry name" value="DNA-binding pseudobarrel domain"/>
    <property type="match status" value="1"/>
</dbReference>
<keyword evidence="4" id="KW-0804">Transcription</keyword>
<keyword evidence="2" id="KW-0805">Transcription regulation</keyword>
<dbReference type="PANTHER" id="PTHR34269">
    <property type="entry name" value="TRANSCRIPTION FACTOR B3-DOMAIN FAMILY-RELATED"/>
    <property type="match status" value="1"/>
</dbReference>
<keyword evidence="3" id="KW-0238">DNA-binding</keyword>
<comment type="subcellular location">
    <subcellularLocation>
        <location evidence="1">Nucleus</location>
    </subcellularLocation>
</comment>
<evidence type="ECO:0000313" key="7">
    <source>
        <dbReference type="EMBL" id="KCW73453.1"/>
    </source>
</evidence>
<dbReference type="Pfam" id="PF02362">
    <property type="entry name" value="B3"/>
    <property type="match status" value="1"/>
</dbReference>
<dbReference type="OMA" id="PLMGEAM"/>
<feature type="domain" description="TF-B3" evidence="6">
    <location>
        <begin position="40"/>
        <end position="150"/>
    </location>
</feature>
<dbReference type="CDD" id="cd10017">
    <property type="entry name" value="B3_DNA"/>
    <property type="match status" value="1"/>
</dbReference>